<sequence>MTVPQNISLLILPAYAPELNPVENVWQYLRQNVLAHRVFDGYDQIVDACCDAWNAFVNKPEVVPSITRRQWASVNV</sequence>
<gene>
    <name evidence="2" type="ORF">GGD89_000654</name>
</gene>
<feature type="domain" description="Tc1-like transposase DDE" evidence="1">
    <location>
        <begin position="5"/>
        <end position="44"/>
    </location>
</feature>
<dbReference type="Pfam" id="PF13358">
    <property type="entry name" value="DDE_3"/>
    <property type="match status" value="1"/>
</dbReference>
<dbReference type="GO" id="GO:0003676">
    <property type="term" value="F:nucleic acid binding"/>
    <property type="evidence" value="ECO:0007669"/>
    <property type="project" value="InterPro"/>
</dbReference>
<protein>
    <recommendedName>
        <fullName evidence="1">Tc1-like transposase DDE domain-containing protein</fullName>
    </recommendedName>
</protein>
<dbReference type="AlphaFoldDB" id="A0A7W6RAP3"/>
<evidence type="ECO:0000313" key="2">
    <source>
        <dbReference type="EMBL" id="MBB4265043.1"/>
    </source>
</evidence>
<dbReference type="Proteomes" id="UP000554286">
    <property type="component" value="Unassembled WGS sequence"/>
</dbReference>
<dbReference type="Gene3D" id="3.30.420.10">
    <property type="entry name" value="Ribonuclease H-like superfamily/Ribonuclease H"/>
    <property type="match status" value="1"/>
</dbReference>
<evidence type="ECO:0000259" key="1">
    <source>
        <dbReference type="Pfam" id="PF13358"/>
    </source>
</evidence>
<evidence type="ECO:0000313" key="3">
    <source>
        <dbReference type="Proteomes" id="UP000554286"/>
    </source>
</evidence>
<name>A0A7W6RAP3_9PROT</name>
<dbReference type="EMBL" id="JACIGK010000003">
    <property type="protein sequence ID" value="MBB4265043.1"/>
    <property type="molecule type" value="Genomic_DNA"/>
</dbReference>
<dbReference type="InterPro" id="IPR036397">
    <property type="entry name" value="RNaseH_sf"/>
</dbReference>
<dbReference type="InterPro" id="IPR038717">
    <property type="entry name" value="Tc1-like_DDE_dom"/>
</dbReference>
<comment type="caution">
    <text evidence="2">The sequence shown here is derived from an EMBL/GenBank/DDBJ whole genome shotgun (WGS) entry which is preliminary data.</text>
</comment>
<keyword evidence="3" id="KW-1185">Reference proteome</keyword>
<organism evidence="2 3">
    <name type="scientific">Roseospira visakhapatnamensis</name>
    <dbReference type="NCBI Taxonomy" id="390880"/>
    <lineage>
        <taxon>Bacteria</taxon>
        <taxon>Pseudomonadati</taxon>
        <taxon>Pseudomonadota</taxon>
        <taxon>Alphaproteobacteria</taxon>
        <taxon>Rhodospirillales</taxon>
        <taxon>Rhodospirillaceae</taxon>
        <taxon>Roseospira</taxon>
    </lineage>
</organism>
<accession>A0A7W6RAP3</accession>
<proteinExistence type="predicted"/>
<reference evidence="2 3" key="1">
    <citation type="submission" date="2020-08" db="EMBL/GenBank/DDBJ databases">
        <title>Genome sequencing of Purple Non-Sulfur Bacteria from various extreme environments.</title>
        <authorList>
            <person name="Mayer M."/>
        </authorList>
    </citation>
    <scope>NUCLEOTIDE SEQUENCE [LARGE SCALE GENOMIC DNA]</scope>
    <source>
        <strain evidence="2 3">JA131</strain>
    </source>
</reference>